<dbReference type="GO" id="GO:0005524">
    <property type="term" value="F:ATP binding"/>
    <property type="evidence" value="ECO:0007669"/>
    <property type="project" value="UniProtKB-KW"/>
</dbReference>
<evidence type="ECO:0000256" key="6">
    <source>
        <dbReference type="ARBA" id="ARBA00023136"/>
    </source>
</evidence>
<gene>
    <name evidence="10" type="ORF">KDK95_06730</name>
</gene>
<dbReference type="PROSITE" id="PS50893">
    <property type="entry name" value="ABC_TRANSPORTER_2"/>
    <property type="match status" value="1"/>
</dbReference>
<dbReference type="GO" id="GO:0034040">
    <property type="term" value="F:ATPase-coupled lipid transmembrane transporter activity"/>
    <property type="evidence" value="ECO:0007669"/>
    <property type="project" value="TreeGrafter"/>
</dbReference>
<organism evidence="10 11">
    <name type="scientific">Actinospica acidithermotolerans</name>
    <dbReference type="NCBI Taxonomy" id="2828514"/>
    <lineage>
        <taxon>Bacteria</taxon>
        <taxon>Bacillati</taxon>
        <taxon>Actinomycetota</taxon>
        <taxon>Actinomycetes</taxon>
        <taxon>Catenulisporales</taxon>
        <taxon>Actinospicaceae</taxon>
        <taxon>Actinospica</taxon>
    </lineage>
</organism>
<dbReference type="Proteomes" id="UP000676325">
    <property type="component" value="Unassembled WGS sequence"/>
</dbReference>
<accession>A0A941EDV7</accession>
<dbReference type="AlphaFoldDB" id="A0A941EDV7"/>
<dbReference type="InterPro" id="IPR039421">
    <property type="entry name" value="Type_1_exporter"/>
</dbReference>
<dbReference type="SUPFAM" id="SSF52540">
    <property type="entry name" value="P-loop containing nucleoside triphosphate hydrolases"/>
    <property type="match status" value="1"/>
</dbReference>
<sequence>MNSIRSAGEILRMAWRMDRVKMVKAAVLLGGGFLATPLAALGLRAFTNSLLAGEADRATLLGLLLAVLLMLELMGTHFAHLSYFELGEMTQVHLQHRLFTATNSVVSLARREQPDYANDLQVTQSRAWNLNRALEATLQFGGLLVQLCVSTFLLARLNWVLVLVPCLSVLLILASARAQRAVNLSEERAAEPARRARHFLRLATTPESLVELRLLGLEDEVVERHTAEWDATTRQMWRGQSRAALIKSLGQLGFALGYAGALIFVFRQIAGDTATVGDFVLVLALAVQTTMQISTAVTLLAVLQQSSVTIGRITRLADAEPGPAPAHREPIPGAGLRLEHVTFSYHGGAEPVLRDVNLSIPPGARVAVVGENGAGKTTLVKLMCGLYQPTSGRISLNGHAVDTGEMSVAALFQDFARVELSLRDSIGIGKCRGAEPADDGAVHAALERADTTELVDRLPDGLDGILGTHYTDGAELSGGQWQRVGLARALVPESPALLMLDEPAAALDPTAEHALFERFAVAAGAQERRSAITVYVSHRFSTVRMADLIVVMERGRVAAAGTHDELMRAGGTYAELYTMQARAYADV</sequence>
<keyword evidence="6 7" id="KW-0472">Membrane</keyword>
<dbReference type="PANTHER" id="PTHR24221">
    <property type="entry name" value="ATP-BINDING CASSETTE SUB-FAMILY B"/>
    <property type="match status" value="1"/>
</dbReference>
<dbReference type="PROSITE" id="PS50929">
    <property type="entry name" value="ABC_TM1F"/>
    <property type="match status" value="1"/>
</dbReference>
<feature type="domain" description="ABC transporter" evidence="8">
    <location>
        <begin position="336"/>
        <end position="579"/>
    </location>
</feature>
<feature type="transmembrane region" description="Helical" evidence="7">
    <location>
        <begin position="279"/>
        <end position="303"/>
    </location>
</feature>
<dbReference type="PANTHER" id="PTHR24221:SF646">
    <property type="entry name" value="HAEMOLYSIN SECRETION ATP-BINDING PROTEIN"/>
    <property type="match status" value="1"/>
</dbReference>
<keyword evidence="5 7" id="KW-1133">Transmembrane helix</keyword>
<dbReference type="EMBL" id="JAGSOH010000011">
    <property type="protein sequence ID" value="MBR7825994.1"/>
    <property type="molecule type" value="Genomic_DNA"/>
</dbReference>
<evidence type="ECO:0000256" key="4">
    <source>
        <dbReference type="ARBA" id="ARBA00022840"/>
    </source>
</evidence>
<dbReference type="PROSITE" id="PS00211">
    <property type="entry name" value="ABC_TRANSPORTER_1"/>
    <property type="match status" value="1"/>
</dbReference>
<evidence type="ECO:0000259" key="9">
    <source>
        <dbReference type="PROSITE" id="PS50929"/>
    </source>
</evidence>
<dbReference type="Gene3D" id="3.40.50.300">
    <property type="entry name" value="P-loop containing nucleotide triphosphate hydrolases"/>
    <property type="match status" value="1"/>
</dbReference>
<evidence type="ECO:0000256" key="3">
    <source>
        <dbReference type="ARBA" id="ARBA00022741"/>
    </source>
</evidence>
<dbReference type="GO" id="GO:0140359">
    <property type="term" value="F:ABC-type transporter activity"/>
    <property type="evidence" value="ECO:0007669"/>
    <property type="project" value="InterPro"/>
</dbReference>
<evidence type="ECO:0000256" key="5">
    <source>
        <dbReference type="ARBA" id="ARBA00022989"/>
    </source>
</evidence>
<dbReference type="GO" id="GO:0016887">
    <property type="term" value="F:ATP hydrolysis activity"/>
    <property type="evidence" value="ECO:0007669"/>
    <property type="project" value="InterPro"/>
</dbReference>
<proteinExistence type="predicted"/>
<comment type="caution">
    <text evidence="10">The sequence shown here is derived from an EMBL/GenBank/DDBJ whole genome shotgun (WGS) entry which is preliminary data.</text>
</comment>
<evidence type="ECO:0000313" key="11">
    <source>
        <dbReference type="Proteomes" id="UP000676325"/>
    </source>
</evidence>
<keyword evidence="11" id="KW-1185">Reference proteome</keyword>
<evidence type="ECO:0000256" key="7">
    <source>
        <dbReference type="SAM" id="Phobius"/>
    </source>
</evidence>
<reference evidence="10" key="1">
    <citation type="submission" date="2021-04" db="EMBL/GenBank/DDBJ databases">
        <title>Genome based classification of Actinospica acidithermotolerans sp. nov., an actinobacterium isolated from an Indonesian hot spring.</title>
        <authorList>
            <person name="Kusuma A.B."/>
            <person name="Putra K.E."/>
            <person name="Nafisah S."/>
            <person name="Loh J."/>
            <person name="Nouioui I."/>
            <person name="Goodfellow M."/>
        </authorList>
    </citation>
    <scope>NUCLEOTIDE SEQUENCE</scope>
    <source>
        <strain evidence="10">MGRD01-02</strain>
    </source>
</reference>
<dbReference type="RefSeq" id="WP_212517141.1">
    <property type="nucleotide sequence ID" value="NZ_JAGSOH010000011.1"/>
</dbReference>
<dbReference type="GO" id="GO:0005886">
    <property type="term" value="C:plasma membrane"/>
    <property type="evidence" value="ECO:0007669"/>
    <property type="project" value="UniProtKB-SubCell"/>
</dbReference>
<keyword evidence="3" id="KW-0547">Nucleotide-binding</keyword>
<dbReference type="InterPro" id="IPR003439">
    <property type="entry name" value="ABC_transporter-like_ATP-bd"/>
</dbReference>
<evidence type="ECO:0000256" key="2">
    <source>
        <dbReference type="ARBA" id="ARBA00022692"/>
    </source>
</evidence>
<dbReference type="SUPFAM" id="SSF90123">
    <property type="entry name" value="ABC transporter transmembrane region"/>
    <property type="match status" value="1"/>
</dbReference>
<keyword evidence="2 7" id="KW-0812">Transmembrane</keyword>
<name>A0A941EDV7_9ACTN</name>
<dbReference type="InterPro" id="IPR003593">
    <property type="entry name" value="AAA+_ATPase"/>
</dbReference>
<dbReference type="Pfam" id="PF00005">
    <property type="entry name" value="ABC_tran"/>
    <property type="match status" value="1"/>
</dbReference>
<dbReference type="InterPro" id="IPR011527">
    <property type="entry name" value="ABC1_TM_dom"/>
</dbReference>
<evidence type="ECO:0000259" key="8">
    <source>
        <dbReference type="PROSITE" id="PS50893"/>
    </source>
</evidence>
<feature type="domain" description="ABC transmembrane type-1" evidence="9">
    <location>
        <begin position="25"/>
        <end position="305"/>
    </location>
</feature>
<dbReference type="InterPro" id="IPR036640">
    <property type="entry name" value="ABC1_TM_sf"/>
</dbReference>
<dbReference type="Gene3D" id="1.20.1560.10">
    <property type="entry name" value="ABC transporter type 1, transmembrane domain"/>
    <property type="match status" value="1"/>
</dbReference>
<comment type="subcellular location">
    <subcellularLocation>
        <location evidence="1">Cell membrane</location>
        <topology evidence="1">Multi-pass membrane protein</topology>
    </subcellularLocation>
</comment>
<dbReference type="InterPro" id="IPR027417">
    <property type="entry name" value="P-loop_NTPase"/>
</dbReference>
<feature type="transmembrane region" description="Helical" evidence="7">
    <location>
        <begin position="244"/>
        <end position="267"/>
    </location>
</feature>
<evidence type="ECO:0000256" key="1">
    <source>
        <dbReference type="ARBA" id="ARBA00004651"/>
    </source>
</evidence>
<protein>
    <submittedName>
        <fullName evidence="10">ABC transporter ATP-binding protein</fullName>
    </submittedName>
</protein>
<keyword evidence="4 10" id="KW-0067">ATP-binding</keyword>
<dbReference type="InterPro" id="IPR017871">
    <property type="entry name" value="ABC_transporter-like_CS"/>
</dbReference>
<dbReference type="SMART" id="SM00382">
    <property type="entry name" value="AAA"/>
    <property type="match status" value="1"/>
</dbReference>
<evidence type="ECO:0000313" key="10">
    <source>
        <dbReference type="EMBL" id="MBR7825994.1"/>
    </source>
</evidence>
<feature type="transmembrane region" description="Helical" evidence="7">
    <location>
        <begin position="159"/>
        <end position="178"/>
    </location>
</feature>
<feature type="transmembrane region" description="Helical" evidence="7">
    <location>
        <begin position="60"/>
        <end position="79"/>
    </location>
</feature>